<dbReference type="GO" id="GO:0004553">
    <property type="term" value="F:hydrolase activity, hydrolyzing O-glycosyl compounds"/>
    <property type="evidence" value="ECO:0007669"/>
    <property type="project" value="InterPro"/>
</dbReference>
<feature type="domain" description="Chitin-binding type-3" evidence="2">
    <location>
        <begin position="265"/>
        <end position="309"/>
    </location>
</feature>
<reference evidence="3 4" key="1">
    <citation type="submission" date="2012-10" db="EMBL/GenBank/DDBJ databases">
        <authorList>
            <person name="Strain E.A."/>
            <person name="Brown E."/>
            <person name="Allard M.W."/>
            <person name="Gonzalez-Escalona N."/>
            <person name="Timme R."/>
        </authorList>
    </citation>
    <scope>NUCLEOTIDE SEQUENCE [LARGE SCALE GENOMIC DNA]</scope>
    <source>
        <strain evidence="3 4">CFSAN001627</strain>
    </source>
</reference>
<name>M1ZVL0_CLOBO</name>
<dbReference type="InterPro" id="IPR004954">
    <property type="entry name" value="Mucin-bd"/>
</dbReference>
<evidence type="ECO:0000259" key="2">
    <source>
        <dbReference type="SMART" id="SM00495"/>
    </source>
</evidence>
<comment type="caution">
    <text evidence="3">The sequence shown here is derived from an EMBL/GenBank/DDBJ whole genome shotgun (WGS) entry which is preliminary data.</text>
</comment>
<dbReference type="Proteomes" id="UP000011944">
    <property type="component" value="Unassembled WGS sequence"/>
</dbReference>
<dbReference type="GO" id="GO:0005576">
    <property type="term" value="C:extracellular region"/>
    <property type="evidence" value="ECO:0007669"/>
    <property type="project" value="InterPro"/>
</dbReference>
<organism evidence="3 4">
    <name type="scientific">Clostridium botulinum CFSAN001627</name>
    <dbReference type="NCBI Taxonomy" id="1232189"/>
    <lineage>
        <taxon>Bacteria</taxon>
        <taxon>Bacillati</taxon>
        <taxon>Bacillota</taxon>
        <taxon>Clostridia</taxon>
        <taxon>Eubacteriales</taxon>
        <taxon>Clostridiaceae</taxon>
        <taxon>Clostridium</taxon>
    </lineage>
</organism>
<accession>M1ZVL0</accession>
<evidence type="ECO:0000256" key="1">
    <source>
        <dbReference type="ARBA" id="ARBA00022801"/>
    </source>
</evidence>
<dbReference type="Pfam" id="PF02839">
    <property type="entry name" value="CBM_5_12"/>
    <property type="match status" value="1"/>
</dbReference>
<dbReference type="InterPro" id="IPR003610">
    <property type="entry name" value="CBM5/12"/>
</dbReference>
<proteinExistence type="predicted"/>
<dbReference type="CDD" id="cd12215">
    <property type="entry name" value="ChiC_BD"/>
    <property type="match status" value="1"/>
</dbReference>
<gene>
    <name evidence="3" type="ORF">CFSAN001627_17503</name>
</gene>
<reference evidence="3 4" key="2">
    <citation type="submission" date="2013-03" db="EMBL/GenBank/DDBJ databases">
        <title>Diversity in Clostridium botulinum.</title>
        <authorList>
            <person name="Timme R.E."/>
            <person name="Allard M."/>
            <person name="Luo Y."/>
            <person name="Strain E."/>
            <person name="Gonzalez-Escalona N."/>
            <person name="Brown E."/>
        </authorList>
    </citation>
    <scope>NUCLEOTIDE SEQUENCE [LARGE SCALE GENOMIC DNA]</scope>
    <source>
        <strain evidence="3 4">CFSAN001627</strain>
    </source>
</reference>
<sequence>FKGYSDKRFAKLDLNLDKLTSKLTVENIKTHYYFNDSYASILVQNNLGQTVFYKDFIGNEVNDAMVKDIPLKEGYYLTVKHREYSNRLFVINVDKNLSLDKGATNTYKISKNKLNPISESEIPDPNKSPYVGKHFDFTFKGLGDWVFAELNLDLTSKQAKIDIKKGAPHTYFSDSYASILIRDTEGNTVYTKDFIGNKENQALIKNIDIKSGYYITIKHQEPDNRLLITNTENELELEKGNSITYKITDTGLVKASEDEINKSPENEWNPSKSYNAGDKVSYKGKTYKAKWWSQGFAPDTKVQNPWETPWELIS</sequence>
<dbReference type="EMBL" id="AMXI01001070">
    <property type="protein sequence ID" value="EKN40758.1"/>
    <property type="molecule type" value="Genomic_DNA"/>
</dbReference>
<dbReference type="AlphaFoldDB" id="M1ZVL0"/>
<dbReference type="Gene3D" id="2.10.10.20">
    <property type="entry name" value="Carbohydrate-binding module superfamily 5/12"/>
    <property type="match status" value="1"/>
</dbReference>
<keyword evidence="1 3" id="KW-0378">Hydrolase</keyword>
<protein>
    <submittedName>
        <fullName evidence="3">Glycosyl hydrolase</fullName>
    </submittedName>
</protein>
<dbReference type="Pfam" id="PF03272">
    <property type="entry name" value="Mucin_bdg"/>
    <property type="match status" value="2"/>
</dbReference>
<dbReference type="GO" id="GO:0005975">
    <property type="term" value="P:carbohydrate metabolic process"/>
    <property type="evidence" value="ECO:0007669"/>
    <property type="project" value="InterPro"/>
</dbReference>
<evidence type="ECO:0000313" key="3">
    <source>
        <dbReference type="EMBL" id="EKN40758.1"/>
    </source>
</evidence>
<dbReference type="InterPro" id="IPR036573">
    <property type="entry name" value="CBM_sf_5/12"/>
</dbReference>
<feature type="non-terminal residue" evidence="3">
    <location>
        <position position="1"/>
    </location>
</feature>
<dbReference type="SMART" id="SM00495">
    <property type="entry name" value="ChtBD3"/>
    <property type="match status" value="1"/>
</dbReference>
<evidence type="ECO:0000313" key="4">
    <source>
        <dbReference type="Proteomes" id="UP000011944"/>
    </source>
</evidence>
<dbReference type="SUPFAM" id="SSF51055">
    <property type="entry name" value="Carbohydrate binding domain"/>
    <property type="match status" value="1"/>
</dbReference>
<dbReference type="GO" id="GO:0030246">
    <property type="term" value="F:carbohydrate binding"/>
    <property type="evidence" value="ECO:0007669"/>
    <property type="project" value="InterPro"/>
</dbReference>
<dbReference type="PATRIC" id="fig|1232189.3.peg.2747"/>